<feature type="non-terminal residue" evidence="1">
    <location>
        <position position="57"/>
    </location>
</feature>
<gene>
    <name evidence="1" type="primary">ORF109509</name>
</gene>
<reference evidence="1" key="1">
    <citation type="submission" date="2014-12" db="EMBL/GenBank/DDBJ databases">
        <title>Insight into the proteome of Arion vulgaris.</title>
        <authorList>
            <person name="Aradska J."/>
            <person name="Bulat T."/>
            <person name="Smidak R."/>
            <person name="Sarate P."/>
            <person name="Gangsoo J."/>
            <person name="Sialana F."/>
            <person name="Bilban M."/>
            <person name="Lubec G."/>
        </authorList>
    </citation>
    <scope>NUCLEOTIDE SEQUENCE</scope>
    <source>
        <tissue evidence="1">Skin</tissue>
    </source>
</reference>
<accession>A0A0B7ABC4</accession>
<organism evidence="1">
    <name type="scientific">Arion vulgaris</name>
    <dbReference type="NCBI Taxonomy" id="1028688"/>
    <lineage>
        <taxon>Eukaryota</taxon>
        <taxon>Metazoa</taxon>
        <taxon>Spiralia</taxon>
        <taxon>Lophotrochozoa</taxon>
        <taxon>Mollusca</taxon>
        <taxon>Gastropoda</taxon>
        <taxon>Heterobranchia</taxon>
        <taxon>Euthyneura</taxon>
        <taxon>Panpulmonata</taxon>
        <taxon>Eupulmonata</taxon>
        <taxon>Stylommatophora</taxon>
        <taxon>Helicina</taxon>
        <taxon>Arionoidea</taxon>
        <taxon>Arionidae</taxon>
        <taxon>Arion</taxon>
    </lineage>
</organism>
<proteinExistence type="predicted"/>
<evidence type="ECO:0000313" key="1">
    <source>
        <dbReference type="EMBL" id="CEK78314.1"/>
    </source>
</evidence>
<dbReference type="EMBL" id="HACG01031449">
    <property type="protein sequence ID" value="CEK78314.1"/>
    <property type="molecule type" value="Transcribed_RNA"/>
</dbReference>
<name>A0A0B7ABC4_9EUPU</name>
<dbReference type="AlphaFoldDB" id="A0A0B7ABC4"/>
<sequence length="57" mass="6281">MIWRWSVSQSIGSDMLYISMDELRDEADTFSSEKAKGGVRGNRMVTKANGGVRGAVE</sequence>
<protein>
    <submittedName>
        <fullName evidence="1">Uncharacterized protein</fullName>
    </submittedName>
</protein>